<dbReference type="EMBL" id="JACDQQ010000311">
    <property type="protein sequence ID" value="MBA0083970.1"/>
    <property type="molecule type" value="Genomic_DNA"/>
</dbReference>
<reference evidence="1" key="1">
    <citation type="submission" date="2020-06" db="EMBL/GenBank/DDBJ databases">
        <title>Legume-microbial interactions unlock mineral nutrients during tropical forest succession.</title>
        <authorList>
            <person name="Epihov D.Z."/>
        </authorList>
    </citation>
    <scope>NUCLEOTIDE SEQUENCE [LARGE SCALE GENOMIC DNA]</scope>
    <source>
        <strain evidence="1">Pan2503</strain>
    </source>
</reference>
<dbReference type="AlphaFoldDB" id="A0A7V8SVA3"/>
<comment type="caution">
    <text evidence="1">The sequence shown here is derived from an EMBL/GenBank/DDBJ whole genome shotgun (WGS) entry which is preliminary data.</text>
</comment>
<gene>
    <name evidence="1" type="ORF">HRJ53_03150</name>
</gene>
<organism evidence="1 2">
    <name type="scientific">Candidatus Acidiferrum panamense</name>
    <dbReference type="NCBI Taxonomy" id="2741543"/>
    <lineage>
        <taxon>Bacteria</taxon>
        <taxon>Pseudomonadati</taxon>
        <taxon>Acidobacteriota</taxon>
        <taxon>Terriglobia</taxon>
        <taxon>Candidatus Acidiferrales</taxon>
        <taxon>Candidatus Acidiferrum</taxon>
    </lineage>
</organism>
<keyword evidence="2" id="KW-1185">Reference proteome</keyword>
<evidence type="ECO:0000313" key="2">
    <source>
        <dbReference type="Proteomes" id="UP000567293"/>
    </source>
</evidence>
<dbReference type="Proteomes" id="UP000567293">
    <property type="component" value="Unassembled WGS sequence"/>
</dbReference>
<protein>
    <submittedName>
        <fullName evidence="1">Uncharacterized protein</fullName>
    </submittedName>
</protein>
<proteinExistence type="predicted"/>
<sequence length="67" mass="7113">MKELVRTAAVIPSHAKQAVTLNGKLIPGTRTAEFIRLLGDIPAYLPLSGRTMEFDGNAQCVAGCGEN</sequence>
<name>A0A7V8SVA3_9BACT</name>
<evidence type="ECO:0000313" key="1">
    <source>
        <dbReference type="EMBL" id="MBA0083970.1"/>
    </source>
</evidence>
<accession>A0A7V8SVA3</accession>